<dbReference type="PANTHER" id="PTHR44943:SF8">
    <property type="entry name" value="TPR REPEAT-CONTAINING PROTEIN MJ0263"/>
    <property type="match status" value="1"/>
</dbReference>
<dbReference type="Pfam" id="PF13432">
    <property type="entry name" value="TPR_16"/>
    <property type="match status" value="1"/>
</dbReference>
<dbReference type="eggNOG" id="COG0457">
    <property type="taxonomic scope" value="Bacteria"/>
</dbReference>
<keyword evidence="2 3" id="KW-0802">TPR repeat</keyword>
<dbReference type="AlphaFoldDB" id="S0EY44"/>
<sequence>MRTTSIDEMTTTDNLASTKEERSPYLGIPKKLQITLLAGVLAVLAAGLTWWFGPWSHKFHIRHMGFLELHWYTESHPKDGYAWRELGLRLARDGDAQLAEPALIQATLLNPNDPEPPTALAEIYIAQKHYKEAFELLKSVTSRFPNYELAHVDLGRIYIHKASYLHAADEYQAAVKLDPKDSVAWRELGICYLQMQQSANAEQAVQRALQLDPKNPDYLALASSVDAAVGKIDQAVAEARQAALLAPRNLPIQSNLVTILLQNPRSPSDIALAARTLDYIRQHAPTAPLLPYQEGLLAEQQGHWQEAVHDFEQAIQLNPSDDAGYYALGQALRHLGRTAEATKALAIYQRHQDLRRRIENIRLELGSNSNNPKLYLQLARLQLQIPDLAGAIESLQNAHELAPNDPTITAHLQQLQQIQNAQVPAGQ</sequence>
<dbReference type="SMART" id="SM00028">
    <property type="entry name" value="TPR"/>
    <property type="match status" value="6"/>
</dbReference>
<dbReference type="RefSeq" id="WP_016482294.1">
    <property type="nucleotide sequence ID" value="NC_021487.1"/>
</dbReference>
<dbReference type="KEGG" id="ccz:CCALI_00917"/>
<feature type="transmembrane region" description="Helical" evidence="4">
    <location>
        <begin position="32"/>
        <end position="53"/>
    </location>
</feature>
<evidence type="ECO:0000256" key="1">
    <source>
        <dbReference type="ARBA" id="ARBA00022737"/>
    </source>
</evidence>
<dbReference type="PANTHER" id="PTHR44943">
    <property type="entry name" value="CELLULOSE SYNTHASE OPERON PROTEIN C"/>
    <property type="match status" value="1"/>
</dbReference>
<proteinExistence type="predicted"/>
<evidence type="ECO:0000256" key="3">
    <source>
        <dbReference type="PROSITE-ProRule" id="PRU00339"/>
    </source>
</evidence>
<dbReference type="InParanoid" id="S0EY44"/>
<keyword evidence="4" id="KW-0472">Membrane</keyword>
<protein>
    <submittedName>
        <fullName evidence="5">Tetratricopeptide repeat./TPR repeat</fullName>
    </submittedName>
</protein>
<dbReference type="PROSITE" id="PS50005">
    <property type="entry name" value="TPR"/>
    <property type="match status" value="4"/>
</dbReference>
<evidence type="ECO:0000313" key="5">
    <source>
        <dbReference type="EMBL" id="CCW34740.1"/>
    </source>
</evidence>
<dbReference type="HOGENOM" id="CLU_642058_0_0_0"/>
<feature type="repeat" description="TPR" evidence="3">
    <location>
        <begin position="372"/>
        <end position="405"/>
    </location>
</feature>
<keyword evidence="4" id="KW-1133">Transmembrane helix</keyword>
<gene>
    <name evidence="5" type="ORF">CCALI_00917</name>
</gene>
<dbReference type="Pfam" id="PF14559">
    <property type="entry name" value="TPR_19"/>
    <property type="match status" value="1"/>
</dbReference>
<name>S0EY44_CHTCT</name>
<dbReference type="Gene3D" id="1.25.40.10">
    <property type="entry name" value="Tetratricopeptide repeat domain"/>
    <property type="match status" value="3"/>
</dbReference>
<keyword evidence="4" id="KW-0812">Transmembrane</keyword>
<dbReference type="STRING" id="454171.CP488_00238"/>
<dbReference type="InterPro" id="IPR011990">
    <property type="entry name" value="TPR-like_helical_dom_sf"/>
</dbReference>
<dbReference type="Proteomes" id="UP000014227">
    <property type="component" value="Chromosome I"/>
</dbReference>
<evidence type="ECO:0000256" key="4">
    <source>
        <dbReference type="SAM" id="Phobius"/>
    </source>
</evidence>
<dbReference type="PATRIC" id="fig|1303518.3.peg.929"/>
<dbReference type="InterPro" id="IPR019734">
    <property type="entry name" value="TPR_rpt"/>
</dbReference>
<feature type="repeat" description="TPR" evidence="3">
    <location>
        <begin position="148"/>
        <end position="181"/>
    </location>
</feature>
<feature type="repeat" description="TPR" evidence="3">
    <location>
        <begin position="182"/>
        <end position="215"/>
    </location>
</feature>
<reference evidence="6" key="1">
    <citation type="submission" date="2013-03" db="EMBL/GenBank/DDBJ databases">
        <title>Genome sequence of Chthonomonas calidirosea, the first sequenced genome from the Armatimonadetes phylum (formally candidate division OP10).</title>
        <authorList>
            <person name="Lee K.C.Y."/>
            <person name="Morgan X.C."/>
            <person name="Dunfield P.F."/>
            <person name="Tamas I."/>
            <person name="Houghton K.M."/>
            <person name="Vyssotski M."/>
            <person name="Ryan J.L.J."/>
            <person name="Lagutin K."/>
            <person name="McDonald I.R."/>
            <person name="Stott M.B."/>
        </authorList>
    </citation>
    <scope>NUCLEOTIDE SEQUENCE [LARGE SCALE GENOMIC DNA]</scope>
    <source>
        <strain evidence="6">DSM 23976 / ICMP 18418 / T49</strain>
    </source>
</reference>
<dbReference type="Pfam" id="PF13174">
    <property type="entry name" value="TPR_6"/>
    <property type="match status" value="1"/>
</dbReference>
<dbReference type="EMBL" id="HF951689">
    <property type="protein sequence ID" value="CCW34740.1"/>
    <property type="molecule type" value="Genomic_DNA"/>
</dbReference>
<keyword evidence="1" id="KW-0677">Repeat</keyword>
<keyword evidence="6" id="KW-1185">Reference proteome</keyword>
<evidence type="ECO:0000313" key="6">
    <source>
        <dbReference type="Proteomes" id="UP000014227"/>
    </source>
</evidence>
<evidence type="ECO:0000256" key="2">
    <source>
        <dbReference type="ARBA" id="ARBA00022803"/>
    </source>
</evidence>
<dbReference type="SUPFAM" id="SSF48452">
    <property type="entry name" value="TPR-like"/>
    <property type="match status" value="2"/>
</dbReference>
<organism evidence="5 6">
    <name type="scientific">Chthonomonas calidirosea (strain DSM 23976 / ICMP 18418 / T49)</name>
    <dbReference type="NCBI Taxonomy" id="1303518"/>
    <lineage>
        <taxon>Bacteria</taxon>
        <taxon>Bacillati</taxon>
        <taxon>Armatimonadota</taxon>
        <taxon>Chthonomonadia</taxon>
        <taxon>Chthonomonadales</taxon>
        <taxon>Chthonomonadaceae</taxon>
        <taxon>Chthonomonas</taxon>
    </lineage>
</organism>
<accession>S0EY44</accession>
<dbReference type="InterPro" id="IPR051685">
    <property type="entry name" value="Ycf3/AcsC/BcsC/TPR_MFPF"/>
</dbReference>
<feature type="repeat" description="TPR" evidence="3">
    <location>
        <begin position="288"/>
        <end position="321"/>
    </location>
</feature>